<keyword evidence="2" id="KW-1185">Reference proteome</keyword>
<gene>
    <name evidence="1" type="ORF">GCL57_10110</name>
</gene>
<dbReference type="EMBL" id="WFLN01000007">
    <property type="protein sequence ID" value="KAB8030029.1"/>
    <property type="molecule type" value="Genomic_DNA"/>
</dbReference>
<name>A0A833N3P2_9BACT</name>
<dbReference type="InterPro" id="IPR023885">
    <property type="entry name" value="4Fe4S-binding_SPASM_dom"/>
</dbReference>
<sequence>MFLLICHIKCINTFAIISGFSALSFFKAGSINFTNRANESSKAFPLYAIDKTKRSVFSDFYDAGVFENFSCNTCTMLPVCGGGCPKSWKENIQACPTPKFNISQRLLLYYAYNRIREY</sequence>
<reference evidence="1 2" key="1">
    <citation type="submission" date="2019-10" db="EMBL/GenBank/DDBJ databases">
        <title>New genus of Silvanigrellaceae.</title>
        <authorList>
            <person name="Pitt A."/>
            <person name="Hahn M.W."/>
        </authorList>
    </citation>
    <scope>NUCLEOTIDE SEQUENCE [LARGE SCALE GENOMIC DNA]</scope>
    <source>
        <strain evidence="1 2">33A1-SZDP</strain>
    </source>
</reference>
<dbReference type="Proteomes" id="UP000442694">
    <property type="component" value="Unassembled WGS sequence"/>
</dbReference>
<dbReference type="NCBIfam" id="TIGR04085">
    <property type="entry name" value="rSAM_more_4Fe4S"/>
    <property type="match status" value="1"/>
</dbReference>
<organism evidence="1 2">
    <name type="scientific">Fluviispira multicolorata</name>
    <dbReference type="NCBI Taxonomy" id="2654512"/>
    <lineage>
        <taxon>Bacteria</taxon>
        <taxon>Pseudomonadati</taxon>
        <taxon>Bdellovibrionota</taxon>
        <taxon>Oligoflexia</taxon>
        <taxon>Silvanigrellales</taxon>
        <taxon>Silvanigrellaceae</taxon>
        <taxon>Fluviispira</taxon>
    </lineage>
</organism>
<evidence type="ECO:0000313" key="2">
    <source>
        <dbReference type="Proteomes" id="UP000442694"/>
    </source>
</evidence>
<protein>
    <submittedName>
        <fullName evidence="1">SPASM domain-containing protein</fullName>
    </submittedName>
</protein>
<evidence type="ECO:0000313" key="1">
    <source>
        <dbReference type="EMBL" id="KAB8030029.1"/>
    </source>
</evidence>
<accession>A0A833N3P2</accession>
<comment type="caution">
    <text evidence="1">The sequence shown here is derived from an EMBL/GenBank/DDBJ whole genome shotgun (WGS) entry which is preliminary data.</text>
</comment>
<proteinExistence type="predicted"/>
<dbReference type="AlphaFoldDB" id="A0A833N3P2"/>